<comment type="caution">
    <text evidence="1">The sequence shown here is derived from an EMBL/GenBank/DDBJ whole genome shotgun (WGS) entry which is preliminary data.</text>
</comment>
<dbReference type="RefSeq" id="WP_217792961.1">
    <property type="nucleotide sequence ID" value="NZ_JAHSPG010000014.1"/>
</dbReference>
<dbReference type="Proteomes" id="UP000812270">
    <property type="component" value="Unassembled WGS sequence"/>
</dbReference>
<reference evidence="1" key="1">
    <citation type="submission" date="2021-06" db="EMBL/GenBank/DDBJ databases">
        <authorList>
            <person name="Huq M.A."/>
        </authorList>
    </citation>
    <scope>NUCLEOTIDE SEQUENCE</scope>
    <source>
        <strain evidence="1">MAH-26</strain>
    </source>
</reference>
<evidence type="ECO:0000313" key="2">
    <source>
        <dbReference type="Proteomes" id="UP000812270"/>
    </source>
</evidence>
<keyword evidence="2" id="KW-1185">Reference proteome</keyword>
<name>A0A9E2SDK9_9BACT</name>
<dbReference type="AlphaFoldDB" id="A0A9E2SDK9"/>
<protein>
    <submittedName>
        <fullName evidence="1">Uncharacterized protein</fullName>
    </submittedName>
</protein>
<accession>A0A9E2SDK9</accession>
<dbReference type="EMBL" id="JAHSPG010000014">
    <property type="protein sequence ID" value="MBV4359099.1"/>
    <property type="molecule type" value="Genomic_DNA"/>
</dbReference>
<evidence type="ECO:0000313" key="1">
    <source>
        <dbReference type="EMBL" id="MBV4359099.1"/>
    </source>
</evidence>
<gene>
    <name evidence="1" type="ORF">KTO63_18165</name>
</gene>
<proteinExistence type="predicted"/>
<organism evidence="1 2">
    <name type="scientific">Pinibacter aurantiacus</name>
    <dbReference type="NCBI Taxonomy" id="2851599"/>
    <lineage>
        <taxon>Bacteria</taxon>
        <taxon>Pseudomonadati</taxon>
        <taxon>Bacteroidota</taxon>
        <taxon>Chitinophagia</taxon>
        <taxon>Chitinophagales</taxon>
        <taxon>Chitinophagaceae</taxon>
        <taxon>Pinibacter</taxon>
    </lineage>
</organism>
<sequence length="135" mass="15880">MKFNIELKKGVNPFYIGEPISGHLKVYPFNFIEYSEDEMWDEYDFFDDSIEVYVDKKTKLIESIACRQNCYLFDQNLIGLNIDEFFKLTLFSKAEIKSEKLELTDEDQQVYDIDEAGLQIWVNADDTIVTVFVSN</sequence>